<feature type="compositionally biased region" description="Polar residues" evidence="1">
    <location>
        <begin position="38"/>
        <end position="55"/>
    </location>
</feature>
<evidence type="ECO:0000313" key="3">
    <source>
        <dbReference type="Proteomes" id="UP000054350"/>
    </source>
</evidence>
<accession>A0A0L0SE87</accession>
<keyword evidence="3" id="KW-1185">Reference proteome</keyword>
<evidence type="ECO:0000256" key="1">
    <source>
        <dbReference type="SAM" id="MobiDB-lite"/>
    </source>
</evidence>
<dbReference type="VEuPathDB" id="FungiDB:AMAG_18602"/>
<proteinExistence type="predicted"/>
<dbReference type="Proteomes" id="UP000054350">
    <property type="component" value="Unassembled WGS sequence"/>
</dbReference>
<reference evidence="3" key="2">
    <citation type="submission" date="2009-11" db="EMBL/GenBank/DDBJ databases">
        <title>The Genome Sequence of Allomyces macrogynus strain ATCC 38327.</title>
        <authorList>
            <consortium name="The Broad Institute Genome Sequencing Platform"/>
            <person name="Russ C."/>
            <person name="Cuomo C."/>
            <person name="Shea T."/>
            <person name="Young S.K."/>
            <person name="Zeng Q."/>
            <person name="Koehrsen M."/>
            <person name="Haas B."/>
            <person name="Borodovsky M."/>
            <person name="Guigo R."/>
            <person name="Alvarado L."/>
            <person name="Berlin A."/>
            <person name="Borenstein D."/>
            <person name="Chen Z."/>
            <person name="Engels R."/>
            <person name="Freedman E."/>
            <person name="Gellesch M."/>
            <person name="Goldberg J."/>
            <person name="Griggs A."/>
            <person name="Gujja S."/>
            <person name="Heiman D."/>
            <person name="Hepburn T."/>
            <person name="Howarth C."/>
            <person name="Jen D."/>
            <person name="Larson L."/>
            <person name="Lewis B."/>
            <person name="Mehta T."/>
            <person name="Park D."/>
            <person name="Pearson M."/>
            <person name="Roberts A."/>
            <person name="Saif S."/>
            <person name="Shenoy N."/>
            <person name="Sisk P."/>
            <person name="Stolte C."/>
            <person name="Sykes S."/>
            <person name="Walk T."/>
            <person name="White J."/>
            <person name="Yandava C."/>
            <person name="Burger G."/>
            <person name="Gray M.W."/>
            <person name="Holland P.W.H."/>
            <person name="King N."/>
            <person name="Lang F.B.F."/>
            <person name="Roger A.J."/>
            <person name="Ruiz-Trillo I."/>
            <person name="Lander E."/>
            <person name="Nusbaum C."/>
        </authorList>
    </citation>
    <scope>NUCLEOTIDE SEQUENCE [LARGE SCALE GENOMIC DNA]</scope>
    <source>
        <strain evidence="3">ATCC 38327</strain>
    </source>
</reference>
<sequence>MRCARAIDRPCTEVANAPLETGDALTSDHVVLSPGPLPTTNHQLDQQPTNQQSSKLTRRATELPLPPAVVPVQSLTPCPRARSCARPQQRKVIVSRPRSACAPTTTTLSTTRDRSCIDRTLHGRRRRRARRLPSRLVLFLLDPSCVS</sequence>
<dbReference type="AlphaFoldDB" id="A0A0L0SE87"/>
<organism evidence="2 3">
    <name type="scientific">Allomyces macrogynus (strain ATCC 38327)</name>
    <name type="common">Allomyces javanicus var. macrogynus</name>
    <dbReference type="NCBI Taxonomy" id="578462"/>
    <lineage>
        <taxon>Eukaryota</taxon>
        <taxon>Fungi</taxon>
        <taxon>Fungi incertae sedis</taxon>
        <taxon>Blastocladiomycota</taxon>
        <taxon>Blastocladiomycetes</taxon>
        <taxon>Blastocladiales</taxon>
        <taxon>Blastocladiaceae</taxon>
        <taxon>Allomyces</taxon>
    </lineage>
</organism>
<dbReference type="EMBL" id="GG745336">
    <property type="protein sequence ID" value="KNE60752.1"/>
    <property type="molecule type" value="Genomic_DNA"/>
</dbReference>
<name>A0A0L0SE87_ALLM3</name>
<feature type="region of interest" description="Disordered" evidence="1">
    <location>
        <begin position="25"/>
        <end position="58"/>
    </location>
</feature>
<gene>
    <name evidence="2" type="ORF">AMAG_18602</name>
</gene>
<protein>
    <submittedName>
        <fullName evidence="2">Uncharacterized protein</fullName>
    </submittedName>
</protein>
<evidence type="ECO:0000313" key="2">
    <source>
        <dbReference type="EMBL" id="KNE60752.1"/>
    </source>
</evidence>
<reference evidence="2 3" key="1">
    <citation type="submission" date="2009-11" db="EMBL/GenBank/DDBJ databases">
        <title>Annotation of Allomyces macrogynus ATCC 38327.</title>
        <authorList>
            <consortium name="The Broad Institute Genome Sequencing Platform"/>
            <person name="Russ C."/>
            <person name="Cuomo C."/>
            <person name="Burger G."/>
            <person name="Gray M.W."/>
            <person name="Holland P.W.H."/>
            <person name="King N."/>
            <person name="Lang F.B.F."/>
            <person name="Roger A.J."/>
            <person name="Ruiz-Trillo I."/>
            <person name="Young S.K."/>
            <person name="Zeng Q."/>
            <person name="Gargeya S."/>
            <person name="Fitzgerald M."/>
            <person name="Haas B."/>
            <person name="Abouelleil A."/>
            <person name="Alvarado L."/>
            <person name="Arachchi H.M."/>
            <person name="Berlin A."/>
            <person name="Chapman S.B."/>
            <person name="Gearin G."/>
            <person name="Goldberg J."/>
            <person name="Griggs A."/>
            <person name="Gujja S."/>
            <person name="Hansen M."/>
            <person name="Heiman D."/>
            <person name="Howarth C."/>
            <person name="Larimer J."/>
            <person name="Lui A."/>
            <person name="MacDonald P.J.P."/>
            <person name="McCowen C."/>
            <person name="Montmayeur A."/>
            <person name="Murphy C."/>
            <person name="Neiman D."/>
            <person name="Pearson M."/>
            <person name="Priest M."/>
            <person name="Roberts A."/>
            <person name="Saif S."/>
            <person name="Shea T."/>
            <person name="Sisk P."/>
            <person name="Stolte C."/>
            <person name="Sykes S."/>
            <person name="Wortman J."/>
            <person name="Nusbaum C."/>
            <person name="Birren B."/>
        </authorList>
    </citation>
    <scope>NUCLEOTIDE SEQUENCE [LARGE SCALE GENOMIC DNA]</scope>
    <source>
        <strain evidence="2 3">ATCC 38327</strain>
    </source>
</reference>